<dbReference type="PROSITE" id="PS00450">
    <property type="entry name" value="ACONITASE_1"/>
    <property type="match status" value="1"/>
</dbReference>
<comment type="catalytic activity">
    <reaction evidence="1">
        <text>(2R,3S)-3-isopropylmalate = (2S)-2-isopropylmalate</text>
        <dbReference type="Rhea" id="RHEA:32287"/>
        <dbReference type="ChEBI" id="CHEBI:1178"/>
        <dbReference type="ChEBI" id="CHEBI:35121"/>
        <dbReference type="EC" id="4.2.1.33"/>
    </reaction>
</comment>
<evidence type="ECO:0000256" key="13">
    <source>
        <dbReference type="ARBA" id="ARBA00023239"/>
    </source>
</evidence>
<dbReference type="InterPro" id="IPR015931">
    <property type="entry name" value="Acnase/IPM_dHydase_lsu_aba_1/3"/>
</dbReference>
<keyword evidence="14" id="KW-0100">Branched-chain amino acid biosynthesis</keyword>
<dbReference type="EMBL" id="CP074347">
    <property type="protein sequence ID" value="USV03092.1"/>
    <property type="molecule type" value="Genomic_DNA"/>
</dbReference>
<organism evidence="16 17">
    <name type="scientific">Serratia entomophila</name>
    <dbReference type="NCBI Taxonomy" id="42906"/>
    <lineage>
        <taxon>Bacteria</taxon>
        <taxon>Pseudomonadati</taxon>
        <taxon>Pseudomonadota</taxon>
        <taxon>Gammaproteobacteria</taxon>
        <taxon>Enterobacterales</taxon>
        <taxon>Yersiniaceae</taxon>
        <taxon>Serratia</taxon>
    </lineage>
</organism>
<evidence type="ECO:0000256" key="4">
    <source>
        <dbReference type="ARBA" id="ARBA00004729"/>
    </source>
</evidence>
<sequence length="467" mass="49829">MSGQTLFAKLWEDHQVASVAGDRAVMVIDRLMLHEITGGYALREMMRRGERPLLHPSQVFAVADHAISTAPDRGPFDSPSKGGSEMIASLAAGAQTFGFDYASPNSLAHGIVHVAAPEQGFVMPGMTLVCGDSHTCTNGAFGALAFAAGSGEIASVLRYGALIVQKAKTLRVTLNGRLGERVYSKDIALGLLAKYGVRLALGYAIEFFGEAVDALSIEGRMTLCNMAAEMGTRYALIAPDNTTYDYLAAHSRLDDDALRASAVHWPRLHSDDDARFDKEITFHADTLTPQVTWGTSPMHAVSLCDKVPEPDVGDDPVAAQMARRALEYMALKPGTAMQSIPIDAAFIGSCTNARLSDLRAAAEILRGRKIAPGVQAMCTPGSMAVRAAAEAEGLHLIFEDAGFSWRKSGCSNCAGREGPIWQGKRVISSTNRNFENRQGSGTRTHLASPATVAASAVTGYLTDPREL</sequence>
<evidence type="ECO:0000256" key="1">
    <source>
        <dbReference type="ARBA" id="ARBA00000491"/>
    </source>
</evidence>
<proteinExistence type="predicted"/>
<keyword evidence="9" id="KW-0028">Amino-acid biosynthesis</keyword>
<dbReference type="PANTHER" id="PTHR43822:SF9">
    <property type="entry name" value="3-ISOPROPYLMALATE DEHYDRATASE"/>
    <property type="match status" value="1"/>
</dbReference>
<keyword evidence="10" id="KW-0479">Metal-binding</keyword>
<evidence type="ECO:0000313" key="16">
    <source>
        <dbReference type="EMBL" id="USV03092.1"/>
    </source>
</evidence>
<evidence type="ECO:0000256" key="7">
    <source>
        <dbReference type="ARBA" id="ARBA00022430"/>
    </source>
</evidence>
<dbReference type="PRINTS" id="PR00415">
    <property type="entry name" value="ACONITASE"/>
</dbReference>
<dbReference type="Gene3D" id="3.30.499.10">
    <property type="entry name" value="Aconitase, domain 3"/>
    <property type="match status" value="2"/>
</dbReference>
<keyword evidence="8" id="KW-0004">4Fe-4S</keyword>
<evidence type="ECO:0000256" key="11">
    <source>
        <dbReference type="ARBA" id="ARBA00023004"/>
    </source>
</evidence>
<comment type="cofactor">
    <cofactor evidence="2">
        <name>[4Fe-4S] cluster</name>
        <dbReference type="ChEBI" id="CHEBI:49883"/>
    </cofactor>
</comment>
<evidence type="ECO:0000313" key="17">
    <source>
        <dbReference type="Proteomes" id="UP001056873"/>
    </source>
</evidence>
<dbReference type="InterPro" id="IPR018136">
    <property type="entry name" value="Aconitase_4Fe-4S_BS"/>
</dbReference>
<name>A0ABY5D104_9GAMM</name>
<dbReference type="SUPFAM" id="SSF53732">
    <property type="entry name" value="Aconitase iron-sulfur domain"/>
    <property type="match status" value="1"/>
</dbReference>
<evidence type="ECO:0000256" key="12">
    <source>
        <dbReference type="ARBA" id="ARBA00023014"/>
    </source>
</evidence>
<dbReference type="NCBIfam" id="NF004016">
    <property type="entry name" value="PRK05478.1"/>
    <property type="match status" value="1"/>
</dbReference>
<dbReference type="Proteomes" id="UP001056873">
    <property type="component" value="Chromosome"/>
</dbReference>
<evidence type="ECO:0000256" key="9">
    <source>
        <dbReference type="ARBA" id="ARBA00022605"/>
    </source>
</evidence>
<dbReference type="GeneID" id="75022657"/>
<protein>
    <recommendedName>
        <fullName evidence="6">3-isopropylmalate dehydratase</fullName>
        <ecNumber evidence="6">4.2.1.33</ecNumber>
    </recommendedName>
</protein>
<feature type="domain" description="Aconitase/3-isopropylmalate dehydratase large subunit alpha/beta/alpha" evidence="15">
    <location>
        <begin position="9"/>
        <end position="459"/>
    </location>
</feature>
<dbReference type="RefSeq" id="WP_234591071.1">
    <property type="nucleotide sequence ID" value="NZ_CAMIPG010000001.1"/>
</dbReference>
<accession>A0ABY5D104</accession>
<keyword evidence="11" id="KW-0408">Iron</keyword>
<keyword evidence="12" id="KW-0411">Iron-sulfur</keyword>
<dbReference type="PANTHER" id="PTHR43822">
    <property type="entry name" value="HOMOACONITASE, MITOCHONDRIAL-RELATED"/>
    <property type="match status" value="1"/>
</dbReference>
<evidence type="ECO:0000256" key="5">
    <source>
        <dbReference type="ARBA" id="ARBA00011271"/>
    </source>
</evidence>
<comment type="subunit">
    <text evidence="5">Heterodimer of LeuC and LeuD.</text>
</comment>
<evidence type="ECO:0000256" key="10">
    <source>
        <dbReference type="ARBA" id="ARBA00022723"/>
    </source>
</evidence>
<comment type="pathway">
    <text evidence="4">Amino-acid biosynthesis; L-leucine biosynthesis; L-leucine from 3-methyl-2-oxobutanoate: step 2/4.</text>
</comment>
<evidence type="ECO:0000256" key="6">
    <source>
        <dbReference type="ARBA" id="ARBA00011998"/>
    </source>
</evidence>
<evidence type="ECO:0000256" key="8">
    <source>
        <dbReference type="ARBA" id="ARBA00022485"/>
    </source>
</evidence>
<keyword evidence="13" id="KW-0456">Lyase</keyword>
<comment type="function">
    <text evidence="3">Catalyzes the isomerization between 2-isopropylmalate and 3-isopropylmalate, via the formation of 2-isopropylmaleate.</text>
</comment>
<dbReference type="InterPro" id="IPR050067">
    <property type="entry name" value="IPM_dehydratase_rel_enz"/>
</dbReference>
<evidence type="ECO:0000256" key="3">
    <source>
        <dbReference type="ARBA" id="ARBA00002695"/>
    </source>
</evidence>
<evidence type="ECO:0000256" key="14">
    <source>
        <dbReference type="ARBA" id="ARBA00023304"/>
    </source>
</evidence>
<keyword evidence="7" id="KW-0432">Leucine biosynthesis</keyword>
<evidence type="ECO:0000256" key="2">
    <source>
        <dbReference type="ARBA" id="ARBA00001966"/>
    </source>
</evidence>
<reference evidence="16" key="1">
    <citation type="journal article" date="2022" name="BMC Genomics">
        <title>Genome sequence of the entomopathogenic Serratia entomophila isolate 626 and characterisation of the species specific itaconate degradation pathway.</title>
        <authorList>
            <person name="Vaughan A.L."/>
            <person name="Altermann E."/>
            <person name="Glare T.R."/>
            <person name="Hurst M.R.H."/>
        </authorList>
    </citation>
    <scope>NUCLEOTIDE SEQUENCE</scope>
    <source>
        <strain evidence="16">626</strain>
    </source>
</reference>
<dbReference type="InterPro" id="IPR001030">
    <property type="entry name" value="Acoase/IPM_deHydtase_lsu_aba"/>
</dbReference>
<dbReference type="Pfam" id="PF00330">
    <property type="entry name" value="Aconitase"/>
    <property type="match status" value="1"/>
</dbReference>
<dbReference type="InterPro" id="IPR036008">
    <property type="entry name" value="Aconitase_4Fe-4S_dom"/>
</dbReference>
<dbReference type="NCBIfam" id="NF009116">
    <property type="entry name" value="PRK12466.1"/>
    <property type="match status" value="1"/>
</dbReference>
<dbReference type="EC" id="4.2.1.33" evidence="6"/>
<keyword evidence="17" id="KW-1185">Reference proteome</keyword>
<evidence type="ECO:0000259" key="15">
    <source>
        <dbReference type="Pfam" id="PF00330"/>
    </source>
</evidence>
<gene>
    <name evidence="16" type="ORF">KFQ06_11550</name>
</gene>